<accession>A0AA42WE56</accession>
<dbReference type="EMBL" id="JAOCKG010000015">
    <property type="protein sequence ID" value="MDH2053740.1"/>
    <property type="molecule type" value="Genomic_DNA"/>
</dbReference>
<gene>
    <name evidence="2" type="ORF">N5K24_25290</name>
</gene>
<dbReference type="Proteomes" id="UP001161276">
    <property type="component" value="Unassembled WGS sequence"/>
</dbReference>
<comment type="caution">
    <text evidence="2">The sequence shown here is derived from an EMBL/GenBank/DDBJ whole genome shotgun (WGS) entry which is preliminary data.</text>
</comment>
<keyword evidence="1" id="KW-0472">Membrane</keyword>
<evidence type="ECO:0000313" key="2">
    <source>
        <dbReference type="EMBL" id="MDH2053740.1"/>
    </source>
</evidence>
<feature type="transmembrane region" description="Helical" evidence="1">
    <location>
        <begin position="20"/>
        <end position="39"/>
    </location>
</feature>
<organism evidence="2 3">
    <name type="scientific">Achromobacter marplatensis</name>
    <dbReference type="NCBI Taxonomy" id="470868"/>
    <lineage>
        <taxon>Bacteria</taxon>
        <taxon>Pseudomonadati</taxon>
        <taxon>Pseudomonadota</taxon>
        <taxon>Betaproteobacteria</taxon>
        <taxon>Burkholderiales</taxon>
        <taxon>Alcaligenaceae</taxon>
        <taxon>Achromobacter</taxon>
    </lineage>
</organism>
<proteinExistence type="predicted"/>
<reference evidence="2" key="1">
    <citation type="submission" date="2022-09" db="EMBL/GenBank/DDBJ databases">
        <title>Intensive care unit water sources are persistently colonized with multi-drug resistant bacteria and are the site of extensive horizontal gene transfer of antibiotic resistance genes.</title>
        <authorList>
            <person name="Diorio-Toth L."/>
        </authorList>
    </citation>
    <scope>NUCLEOTIDE SEQUENCE</scope>
    <source>
        <strain evidence="2">GD03676</strain>
    </source>
</reference>
<keyword evidence="1" id="KW-1133">Transmembrane helix</keyword>
<protein>
    <submittedName>
        <fullName evidence="2">Prepilin</fullName>
    </submittedName>
</protein>
<sequence>MTGVSLFHCATPRCRRQGGYSLAGLALALALTSLLALWGSNQLVQRIEDAAARSAGVWMAQVRQAAAGMLARHFDALARGAAPLDDTGAAMFVDPLSPTVAELRALAHLPTNFPEKSALGFGAQVRVLRGGGCPGERCRIDALVYSATPVLKPGTRSPDLVSLASVIEAAGGYGGAVWPETPAQARGAAFSFSNPLMPGAPTYAPGTLALWAGAGSELGSDTPPAFPDLEPFVRIGDARDPTLAGSLSVAASVAAGAYLSVGARGLPGHACGLVNGTMASTDAGELLACQSGVWQPASSGFGGAFSTNNRFGCRHYSGQSTANPRTGDCSCPAAYQPVIVSAGGKWTETEGWTTGYVCVR</sequence>
<dbReference type="AlphaFoldDB" id="A0AA42WE56"/>
<keyword evidence="1" id="KW-0812">Transmembrane</keyword>
<name>A0AA42WE56_9BURK</name>
<evidence type="ECO:0000313" key="3">
    <source>
        <dbReference type="Proteomes" id="UP001161276"/>
    </source>
</evidence>
<evidence type="ECO:0000256" key="1">
    <source>
        <dbReference type="SAM" id="Phobius"/>
    </source>
</evidence>
<dbReference type="RefSeq" id="WP_052017855.1">
    <property type="nucleotide sequence ID" value="NZ_JAOCKG010000015.1"/>
</dbReference>